<evidence type="ECO:0000256" key="3">
    <source>
        <dbReference type="ARBA" id="ARBA00012030"/>
    </source>
</evidence>
<keyword evidence="5 7" id="KW-0378">Hydrolase</keyword>
<dbReference type="NCBIfam" id="TIGR00628">
    <property type="entry name" value="ung"/>
    <property type="match status" value="1"/>
</dbReference>
<dbReference type="Proteomes" id="UP000663844">
    <property type="component" value="Unassembled WGS sequence"/>
</dbReference>
<evidence type="ECO:0000313" key="13">
    <source>
        <dbReference type="EMBL" id="CAF3565526.1"/>
    </source>
</evidence>
<evidence type="ECO:0000256" key="2">
    <source>
        <dbReference type="ARBA" id="ARBA00008184"/>
    </source>
</evidence>
<evidence type="ECO:0000256" key="5">
    <source>
        <dbReference type="ARBA" id="ARBA00022801"/>
    </source>
</evidence>
<evidence type="ECO:0000256" key="6">
    <source>
        <dbReference type="ARBA" id="ARBA00023204"/>
    </source>
</evidence>
<dbReference type="NCBIfam" id="NF003589">
    <property type="entry name" value="PRK05254.1-2"/>
    <property type="match status" value="1"/>
</dbReference>
<protein>
    <recommendedName>
        <fullName evidence="3 7">Uracil-DNA glycosylase</fullName>
        <shortName evidence="7">UDG</shortName>
        <ecNumber evidence="3 7">3.2.2.27</ecNumber>
    </recommendedName>
</protein>
<feature type="compositionally biased region" description="Polar residues" evidence="10">
    <location>
        <begin position="41"/>
        <end position="60"/>
    </location>
</feature>
<evidence type="ECO:0000256" key="9">
    <source>
        <dbReference type="RuleBase" id="RU003780"/>
    </source>
</evidence>
<dbReference type="PANTHER" id="PTHR11264:SF0">
    <property type="entry name" value="URACIL-DNA GLYCOSYLASE"/>
    <property type="match status" value="1"/>
</dbReference>
<dbReference type="InterPro" id="IPR018085">
    <property type="entry name" value="Ura-DNA_Glyclase_AS"/>
</dbReference>
<dbReference type="GO" id="GO:0004844">
    <property type="term" value="F:uracil DNA N-glycosylase activity"/>
    <property type="evidence" value="ECO:0007669"/>
    <property type="project" value="UniProtKB-UniRule"/>
</dbReference>
<dbReference type="PROSITE" id="PS00130">
    <property type="entry name" value="U_DNA_GLYCOSYLASE"/>
    <property type="match status" value="1"/>
</dbReference>
<dbReference type="Proteomes" id="UP000663845">
    <property type="component" value="Unassembled WGS sequence"/>
</dbReference>
<comment type="similarity">
    <text evidence="2 7 9">Belongs to the uracil-DNA glycosylase (UDG) superfamily. UNG family.</text>
</comment>
<reference evidence="12" key="1">
    <citation type="submission" date="2021-02" db="EMBL/GenBank/DDBJ databases">
        <authorList>
            <person name="Nowell W R."/>
        </authorList>
    </citation>
    <scope>NUCLEOTIDE SEQUENCE</scope>
</reference>
<dbReference type="NCBIfam" id="NF003592">
    <property type="entry name" value="PRK05254.1-5"/>
    <property type="match status" value="1"/>
</dbReference>
<dbReference type="SUPFAM" id="SSF52141">
    <property type="entry name" value="Uracil-DNA glycosylase-like"/>
    <property type="match status" value="1"/>
</dbReference>
<accession>A0A815GKZ8</accession>
<dbReference type="InterPro" id="IPR002043">
    <property type="entry name" value="UDG_fam1"/>
</dbReference>
<comment type="subcellular location">
    <subcellularLocation>
        <location evidence="7">Mitochondrion</location>
    </subcellularLocation>
    <subcellularLocation>
        <location evidence="7">Nucleus</location>
    </subcellularLocation>
</comment>
<dbReference type="CDD" id="cd10027">
    <property type="entry name" value="UDG-F1-like"/>
    <property type="match status" value="1"/>
</dbReference>
<dbReference type="SMART" id="SM00987">
    <property type="entry name" value="UreE_C"/>
    <property type="match status" value="1"/>
</dbReference>
<dbReference type="NCBIfam" id="NF003588">
    <property type="entry name" value="PRK05254.1-1"/>
    <property type="match status" value="1"/>
</dbReference>
<keyword evidence="6 7" id="KW-0234">DNA repair</keyword>
<evidence type="ECO:0000256" key="4">
    <source>
        <dbReference type="ARBA" id="ARBA00022763"/>
    </source>
</evidence>
<feature type="region of interest" description="Disordered" evidence="10">
    <location>
        <begin position="41"/>
        <end position="63"/>
    </location>
</feature>
<name>A0A815GKZ8_9BILA</name>
<dbReference type="AlphaFoldDB" id="A0A815GKZ8"/>
<evidence type="ECO:0000259" key="11">
    <source>
        <dbReference type="SMART" id="SM00986"/>
    </source>
</evidence>
<keyword evidence="4 7" id="KW-0227">DNA damage</keyword>
<evidence type="ECO:0000256" key="1">
    <source>
        <dbReference type="ARBA" id="ARBA00001400"/>
    </source>
</evidence>
<keyword evidence="7" id="KW-0539">Nucleus</keyword>
<dbReference type="Pfam" id="PF03167">
    <property type="entry name" value="UDG"/>
    <property type="match status" value="1"/>
</dbReference>
<evidence type="ECO:0000313" key="15">
    <source>
        <dbReference type="Proteomes" id="UP000663845"/>
    </source>
</evidence>
<dbReference type="GO" id="GO:0005739">
    <property type="term" value="C:mitochondrion"/>
    <property type="evidence" value="ECO:0007669"/>
    <property type="project" value="UniProtKB-SubCell"/>
</dbReference>
<evidence type="ECO:0000256" key="10">
    <source>
        <dbReference type="SAM" id="MobiDB-lite"/>
    </source>
</evidence>
<dbReference type="NCBIfam" id="NF003591">
    <property type="entry name" value="PRK05254.1-4"/>
    <property type="match status" value="1"/>
</dbReference>
<dbReference type="InterPro" id="IPR005122">
    <property type="entry name" value="Uracil-DNA_glycosylase-like"/>
</dbReference>
<dbReference type="FunFam" id="3.40.470.10:FF:000001">
    <property type="entry name" value="Uracil-DNA glycosylase"/>
    <property type="match status" value="1"/>
</dbReference>
<comment type="function">
    <text evidence="7 9">Excises uracil residues from the DNA which can arise as a result of misincorporation of dUMP residues by DNA polymerase or due to deamination of cytosine.</text>
</comment>
<evidence type="ECO:0000313" key="14">
    <source>
        <dbReference type="EMBL" id="CAF3609015.1"/>
    </source>
</evidence>
<dbReference type="GO" id="GO:0005634">
    <property type="term" value="C:nucleus"/>
    <property type="evidence" value="ECO:0007669"/>
    <property type="project" value="UniProtKB-SubCell"/>
</dbReference>
<dbReference type="GO" id="GO:0097510">
    <property type="term" value="P:base-excision repair, AP site formation via deaminated base removal"/>
    <property type="evidence" value="ECO:0007669"/>
    <property type="project" value="TreeGrafter"/>
</dbReference>
<feature type="domain" description="Uracil-DNA glycosylase-like" evidence="11">
    <location>
        <begin position="145"/>
        <end position="306"/>
    </location>
</feature>
<evidence type="ECO:0000256" key="8">
    <source>
        <dbReference type="PROSITE-ProRule" id="PRU10072"/>
    </source>
</evidence>
<dbReference type="InterPro" id="IPR036895">
    <property type="entry name" value="Uracil-DNA_glycosylase-like_sf"/>
</dbReference>
<evidence type="ECO:0000313" key="12">
    <source>
        <dbReference type="EMBL" id="CAF1341297.1"/>
    </source>
</evidence>
<keyword evidence="7" id="KW-0496">Mitochondrion</keyword>
<dbReference type="SMART" id="SM00986">
    <property type="entry name" value="UDG"/>
    <property type="match status" value="1"/>
</dbReference>
<organism evidence="12 15">
    <name type="scientific">Adineta steineri</name>
    <dbReference type="NCBI Taxonomy" id="433720"/>
    <lineage>
        <taxon>Eukaryota</taxon>
        <taxon>Metazoa</taxon>
        <taxon>Spiralia</taxon>
        <taxon>Gnathifera</taxon>
        <taxon>Rotifera</taxon>
        <taxon>Eurotatoria</taxon>
        <taxon>Bdelloidea</taxon>
        <taxon>Adinetida</taxon>
        <taxon>Adinetidae</taxon>
        <taxon>Adineta</taxon>
    </lineage>
</organism>
<comment type="caution">
    <text evidence="12">The sequence shown here is derived from an EMBL/GenBank/DDBJ whole genome shotgun (WGS) entry which is preliminary data.</text>
</comment>
<feature type="active site" description="Proton acceptor" evidence="7 8">
    <location>
        <position position="160"/>
    </location>
</feature>
<evidence type="ECO:0000256" key="7">
    <source>
        <dbReference type="HAMAP-Rule" id="MF_03166"/>
    </source>
</evidence>
<gene>
    <name evidence="12" type="ORF">JYZ213_LOCUS34510</name>
    <name evidence="13" type="ORF">OKA104_LOCUS4822</name>
    <name evidence="14" type="ORF">OXD698_LOCUS6820</name>
</gene>
<dbReference type="Proteomes" id="UP000663881">
    <property type="component" value="Unassembled WGS sequence"/>
</dbReference>
<comment type="catalytic activity">
    <reaction evidence="1 7 9">
        <text>Hydrolyzes single-stranded DNA or mismatched double-stranded DNA and polynucleotides, releasing free uracil.</text>
        <dbReference type="EC" id="3.2.2.27"/>
    </reaction>
</comment>
<dbReference type="EMBL" id="CAJNOG010000709">
    <property type="protein sequence ID" value="CAF1341297.1"/>
    <property type="molecule type" value="Genomic_DNA"/>
</dbReference>
<dbReference type="EMBL" id="CAJOAZ010000303">
    <property type="protein sequence ID" value="CAF3609015.1"/>
    <property type="molecule type" value="Genomic_DNA"/>
</dbReference>
<dbReference type="PANTHER" id="PTHR11264">
    <property type="entry name" value="URACIL-DNA GLYCOSYLASE"/>
    <property type="match status" value="1"/>
</dbReference>
<dbReference type="HAMAP" id="MF_00148">
    <property type="entry name" value="UDG"/>
    <property type="match status" value="1"/>
</dbReference>
<proteinExistence type="inferred from homology"/>
<dbReference type="EC" id="3.2.2.27" evidence="3 7"/>
<sequence>MAQQKSITLFFKKKREISEVDENDDVKEIINTTPKRIKSLSSTPVASPLRISQPNSNANSPIVPKTDEEKRMVERIENNRISAKMKLEAKTTRGLVIDMGASWYKAFEKEFSKDYFQKLANFIADEREKGVTVYPPPHHVFTFTRMCELNEVKVVILGQDPYHGPNQAHGLCFSVRKGVPPPPSLVNIYKELQADIPGFVAPKHGTLLGWARQGVLLLNACLTVERSKANSHKGKGWEKFTDAVIQYLNDRSANIVFLLWGRDAQNKGARINKARHHVLTCVHPSPLSAYNGFIGCKHFSKANAYLKTAGLKEINWADLPSEDEMPFD</sequence>
<dbReference type="Gene3D" id="3.40.470.10">
    <property type="entry name" value="Uracil-DNA glycosylase-like domain"/>
    <property type="match status" value="1"/>
</dbReference>
<dbReference type="EMBL" id="CAJOAY010000161">
    <property type="protein sequence ID" value="CAF3565526.1"/>
    <property type="molecule type" value="Genomic_DNA"/>
</dbReference>